<evidence type="ECO:0000313" key="3">
    <source>
        <dbReference type="Proteomes" id="UP000285150"/>
    </source>
</evidence>
<gene>
    <name evidence="2" type="ORF">DWV77_13645</name>
</gene>
<keyword evidence="1" id="KW-0812">Transmembrane</keyword>
<dbReference type="EMBL" id="QSAF01000018">
    <property type="protein sequence ID" value="RGW32620.1"/>
    <property type="molecule type" value="Genomic_DNA"/>
</dbReference>
<keyword evidence="1" id="KW-0472">Membrane</keyword>
<feature type="transmembrane region" description="Helical" evidence="1">
    <location>
        <begin position="37"/>
        <end position="55"/>
    </location>
</feature>
<evidence type="ECO:0000313" key="2">
    <source>
        <dbReference type="EMBL" id="RGW32620.1"/>
    </source>
</evidence>
<dbReference type="Proteomes" id="UP000285150">
    <property type="component" value="Unassembled WGS sequence"/>
</dbReference>
<keyword evidence="1" id="KW-1133">Transmembrane helix</keyword>
<evidence type="ECO:0000256" key="1">
    <source>
        <dbReference type="SAM" id="Phobius"/>
    </source>
</evidence>
<reference evidence="2 3" key="1">
    <citation type="submission" date="2018-08" db="EMBL/GenBank/DDBJ databases">
        <title>A genome reference for cultivated species of the human gut microbiota.</title>
        <authorList>
            <person name="Zou Y."/>
            <person name="Xue W."/>
            <person name="Luo G."/>
        </authorList>
    </citation>
    <scope>NUCLEOTIDE SEQUENCE [LARGE SCALE GENOMIC DNA]</scope>
    <source>
        <strain evidence="2 3">AF12-7</strain>
    </source>
</reference>
<proteinExistence type="predicted"/>
<dbReference type="AlphaFoldDB" id="A0A413B415"/>
<feature type="transmembrane region" description="Helical" evidence="1">
    <location>
        <begin position="67"/>
        <end position="86"/>
    </location>
</feature>
<accession>A0A413B415</accession>
<organism evidence="2 3">
    <name type="scientific">Bacteroides stercoris</name>
    <dbReference type="NCBI Taxonomy" id="46506"/>
    <lineage>
        <taxon>Bacteria</taxon>
        <taxon>Pseudomonadati</taxon>
        <taxon>Bacteroidota</taxon>
        <taxon>Bacteroidia</taxon>
        <taxon>Bacteroidales</taxon>
        <taxon>Bacteroidaceae</taxon>
        <taxon>Bacteroides</taxon>
    </lineage>
</organism>
<protein>
    <submittedName>
        <fullName evidence="2">Uncharacterized protein</fullName>
    </submittedName>
</protein>
<comment type="caution">
    <text evidence="2">The sequence shown here is derived from an EMBL/GenBank/DDBJ whole genome shotgun (WGS) entry which is preliminary data.</text>
</comment>
<sequence>MKKRKKSKDDFCLVSLFKTALFIGIFLWGIVCMSRTVNYNSWAILIIIGVSYLLVRLFKNDDYVGENTMYCSALLSAVVFASNFYFSTSIQQRKAVVLTDLH</sequence>
<feature type="transmembrane region" description="Helical" evidence="1">
    <location>
        <begin position="12"/>
        <end position="31"/>
    </location>
</feature>
<name>A0A413B415_BACSE</name>